<organism evidence="8 9">
    <name type="scientific">Ensete ventricosum</name>
    <name type="common">Abyssinian banana</name>
    <name type="synonym">Musa ensete</name>
    <dbReference type="NCBI Taxonomy" id="4639"/>
    <lineage>
        <taxon>Eukaryota</taxon>
        <taxon>Viridiplantae</taxon>
        <taxon>Streptophyta</taxon>
        <taxon>Embryophyta</taxon>
        <taxon>Tracheophyta</taxon>
        <taxon>Spermatophyta</taxon>
        <taxon>Magnoliopsida</taxon>
        <taxon>Liliopsida</taxon>
        <taxon>Zingiberales</taxon>
        <taxon>Musaceae</taxon>
        <taxon>Ensete</taxon>
    </lineage>
</organism>
<dbReference type="Gene3D" id="2.60.120.260">
    <property type="entry name" value="Galactose-binding domain-like"/>
    <property type="match status" value="1"/>
</dbReference>
<evidence type="ECO:0000259" key="7">
    <source>
        <dbReference type="Pfam" id="PF21467"/>
    </source>
</evidence>
<dbReference type="EC" id="3.2.1.23" evidence="3"/>
<feature type="domain" description="Glycoside hydrolase 35 catalytic" evidence="6">
    <location>
        <begin position="125"/>
        <end position="190"/>
    </location>
</feature>
<reference evidence="8 9" key="1">
    <citation type="journal article" date="2014" name="Agronomy (Basel)">
        <title>A Draft Genome Sequence for Ensete ventricosum, the Drought-Tolerant Tree Against Hunger.</title>
        <authorList>
            <person name="Harrison J."/>
            <person name="Moore K.A."/>
            <person name="Paszkiewicz K."/>
            <person name="Jones T."/>
            <person name="Grant M."/>
            <person name="Ambacheew D."/>
            <person name="Muzemil S."/>
            <person name="Studholme D.J."/>
        </authorList>
    </citation>
    <scope>NUCLEOTIDE SEQUENCE [LARGE SCALE GENOMIC DNA]</scope>
</reference>
<keyword evidence="5" id="KW-0326">Glycosidase</keyword>
<dbReference type="PANTHER" id="PTHR23421">
    <property type="entry name" value="BETA-GALACTOSIDASE RELATED"/>
    <property type="match status" value="1"/>
</dbReference>
<evidence type="ECO:0000313" key="9">
    <source>
        <dbReference type="Proteomes" id="UP000287651"/>
    </source>
</evidence>
<keyword evidence="4" id="KW-0378">Hydrolase</keyword>
<dbReference type="SUPFAM" id="SSF49785">
    <property type="entry name" value="Galactose-binding domain-like"/>
    <property type="match status" value="1"/>
</dbReference>
<gene>
    <name evidence="8" type="ORF">B296_00007448</name>
</gene>
<dbReference type="PRINTS" id="PR00742">
    <property type="entry name" value="GLHYDRLASE35"/>
</dbReference>
<dbReference type="InterPro" id="IPR001944">
    <property type="entry name" value="Glycoside_Hdrlase_35"/>
</dbReference>
<dbReference type="Pfam" id="PF01301">
    <property type="entry name" value="Glyco_hydro_35"/>
    <property type="match status" value="1"/>
</dbReference>
<comment type="caution">
    <text evidence="8">The sequence shown here is derived from an EMBL/GenBank/DDBJ whole genome shotgun (WGS) entry which is preliminary data.</text>
</comment>
<evidence type="ECO:0000313" key="8">
    <source>
        <dbReference type="EMBL" id="RRT82868.1"/>
    </source>
</evidence>
<dbReference type="SUPFAM" id="SSF51445">
    <property type="entry name" value="(Trans)glycosidases"/>
    <property type="match status" value="1"/>
</dbReference>
<protein>
    <recommendedName>
        <fullName evidence="3">beta-galactosidase</fullName>
        <ecNumber evidence="3">3.2.1.23</ecNumber>
    </recommendedName>
</protein>
<accession>A0A427B319</accession>
<comment type="similarity">
    <text evidence="2">Belongs to the glycosyl hydrolase 35 family.</text>
</comment>
<proteinExistence type="inferred from homology"/>
<dbReference type="Proteomes" id="UP000287651">
    <property type="component" value="Unassembled WGS sequence"/>
</dbReference>
<evidence type="ECO:0000256" key="3">
    <source>
        <dbReference type="ARBA" id="ARBA00012756"/>
    </source>
</evidence>
<evidence type="ECO:0000256" key="2">
    <source>
        <dbReference type="ARBA" id="ARBA00009809"/>
    </source>
</evidence>
<name>A0A427B319_ENSVE</name>
<comment type="catalytic activity">
    <reaction evidence="1">
        <text>Hydrolysis of terminal non-reducing beta-D-galactose residues in beta-D-galactosides.</text>
        <dbReference type="EC" id="3.2.1.23"/>
    </reaction>
</comment>
<dbReference type="AlphaFoldDB" id="A0A427B319"/>
<dbReference type="InterPro" id="IPR008979">
    <property type="entry name" value="Galactose-bd-like_sf"/>
</dbReference>
<dbReference type="InterPro" id="IPR031330">
    <property type="entry name" value="Gly_Hdrlase_35_cat"/>
</dbReference>
<dbReference type="EMBL" id="AMZH03000608">
    <property type="protein sequence ID" value="RRT82868.1"/>
    <property type="molecule type" value="Genomic_DNA"/>
</dbReference>
<dbReference type="InterPro" id="IPR017853">
    <property type="entry name" value="GH"/>
</dbReference>
<evidence type="ECO:0000256" key="4">
    <source>
        <dbReference type="ARBA" id="ARBA00022801"/>
    </source>
</evidence>
<dbReference type="InterPro" id="IPR048913">
    <property type="entry name" value="BetaGal_gal-bd"/>
</dbReference>
<evidence type="ECO:0000256" key="1">
    <source>
        <dbReference type="ARBA" id="ARBA00001412"/>
    </source>
</evidence>
<evidence type="ECO:0000259" key="6">
    <source>
        <dbReference type="Pfam" id="PF01301"/>
    </source>
</evidence>
<dbReference type="GO" id="GO:0005975">
    <property type="term" value="P:carbohydrate metabolic process"/>
    <property type="evidence" value="ECO:0007669"/>
    <property type="project" value="InterPro"/>
</dbReference>
<dbReference type="GO" id="GO:0004565">
    <property type="term" value="F:beta-galactosidase activity"/>
    <property type="evidence" value="ECO:0007669"/>
    <property type="project" value="UniProtKB-EC"/>
</dbReference>
<evidence type="ECO:0000256" key="5">
    <source>
        <dbReference type="ARBA" id="ARBA00023295"/>
    </source>
</evidence>
<sequence>MGSCFGIVYIAYRCHQCHSNAVFSNILQRVALLAQGAPLGKVVDLFMQSHMERFTKMIVQKMKDEKLFAPQGGPIILAQVQLTQDLHFLLFAVASSFTSLSFILTRESEFGFSLCYKTLSDHFRYRVFGDPPSQRSAEDLAYSVARFFSKNGTLTNYYMYHGGTNFGRTGAAFVMTRYYDEAPLDEYGQIPGTLIPELSALMIISGTQQGNCNPKPQEAGDGLGVTKLSIPKSFDWISYLKDHSDYFKHLNPMSDIANRYFDAPSGNDPVALNLSSMGKGQVWINGESIGRFWVSYLSPLGKASQSM</sequence>
<dbReference type="Pfam" id="PF21467">
    <property type="entry name" value="BetaGal_gal-bd"/>
    <property type="match status" value="1"/>
</dbReference>
<feature type="domain" description="Beta-galactosidase galactose-binding" evidence="7">
    <location>
        <begin position="260"/>
        <end position="295"/>
    </location>
</feature>